<sequence>MYYLVCVVFMMLFIIVCMLSVIYAAEIYQWQHYNGYKFKRWLKSGSIKKDENEGKIKRQVKKMTIDYILKLLKKYNIDFDANELAKASFNIKLKYYKLILAEKERIKENKLLDEGLKKKIKIKTDTFDAEKFQKEADECYKLFMERRNLSSKTK</sequence>
<proteinExistence type="predicted"/>
<reference evidence="1" key="2">
    <citation type="submission" date="2018-12" db="EMBL/GenBank/DDBJ databases">
        <authorList>
            <consortium name="NCBI Pathogen Detection Project"/>
        </authorList>
    </citation>
    <scope>NUCLEOTIDE SEQUENCE</scope>
    <source>
        <strain evidence="1">CFSAN057139</strain>
    </source>
</reference>
<accession>A0A704QZC5</accession>
<protein>
    <submittedName>
        <fullName evidence="1">Uncharacterized protein</fullName>
    </submittedName>
</protein>
<organism evidence="1">
    <name type="scientific">Salmonella enterica</name>
    <name type="common">Salmonella choleraesuis</name>
    <dbReference type="NCBI Taxonomy" id="28901"/>
    <lineage>
        <taxon>Bacteria</taxon>
        <taxon>Pseudomonadati</taxon>
        <taxon>Pseudomonadota</taxon>
        <taxon>Gammaproteobacteria</taxon>
        <taxon>Enterobacterales</taxon>
        <taxon>Enterobacteriaceae</taxon>
        <taxon>Salmonella</taxon>
    </lineage>
</organism>
<evidence type="ECO:0000313" key="1">
    <source>
        <dbReference type="EMBL" id="HAC8207185.1"/>
    </source>
</evidence>
<name>A0A704QZC5_SALER</name>
<dbReference type="EMBL" id="DAAMUI010000018">
    <property type="protein sequence ID" value="HAC8207185.1"/>
    <property type="molecule type" value="Genomic_DNA"/>
</dbReference>
<reference evidence="1" key="1">
    <citation type="journal article" date="2018" name="Genome Biol.">
        <title>SKESA: strategic k-mer extension for scrupulous assemblies.</title>
        <authorList>
            <person name="Souvorov A."/>
            <person name="Agarwala R."/>
            <person name="Lipman D.J."/>
        </authorList>
    </citation>
    <scope>NUCLEOTIDE SEQUENCE</scope>
    <source>
        <strain evidence="1">CFSAN057139</strain>
    </source>
</reference>
<comment type="caution">
    <text evidence="1">The sequence shown here is derived from an EMBL/GenBank/DDBJ whole genome shotgun (WGS) entry which is preliminary data.</text>
</comment>
<dbReference type="AlphaFoldDB" id="A0A704QZC5"/>
<gene>
    <name evidence="1" type="ORF">G0G76_19415</name>
</gene>